<reference evidence="1" key="1">
    <citation type="submission" date="2021-01" db="EMBL/GenBank/DDBJ databases">
        <authorList>
            <consortium name="Genoscope - CEA"/>
            <person name="William W."/>
        </authorList>
    </citation>
    <scope>NUCLEOTIDE SEQUENCE</scope>
</reference>
<keyword evidence="2" id="KW-1185">Reference proteome</keyword>
<sequence length="75" mass="8911">MMQFQQAQHLSLISKLIHQKGQSPIIRIIDPNQKKYSELIVQIIVPIFQTDQQCRSQTTEYFPYNLNEMMSRTNQ</sequence>
<proteinExistence type="predicted"/>
<dbReference type="Proteomes" id="UP000683925">
    <property type="component" value="Unassembled WGS sequence"/>
</dbReference>
<gene>
    <name evidence="1" type="ORF">POCTA_138.1.T0710294</name>
</gene>
<accession>A0A8S1VPC8</accession>
<evidence type="ECO:0000313" key="1">
    <source>
        <dbReference type="EMBL" id="CAD8178857.1"/>
    </source>
</evidence>
<evidence type="ECO:0000313" key="2">
    <source>
        <dbReference type="Proteomes" id="UP000683925"/>
    </source>
</evidence>
<organism evidence="1 2">
    <name type="scientific">Paramecium octaurelia</name>
    <dbReference type="NCBI Taxonomy" id="43137"/>
    <lineage>
        <taxon>Eukaryota</taxon>
        <taxon>Sar</taxon>
        <taxon>Alveolata</taxon>
        <taxon>Ciliophora</taxon>
        <taxon>Intramacronucleata</taxon>
        <taxon>Oligohymenophorea</taxon>
        <taxon>Peniculida</taxon>
        <taxon>Parameciidae</taxon>
        <taxon>Paramecium</taxon>
    </lineage>
</organism>
<name>A0A8S1VPC8_PAROT</name>
<comment type="caution">
    <text evidence="1">The sequence shown here is derived from an EMBL/GenBank/DDBJ whole genome shotgun (WGS) entry which is preliminary data.</text>
</comment>
<dbReference type="EMBL" id="CAJJDP010000070">
    <property type="protein sequence ID" value="CAD8178857.1"/>
    <property type="molecule type" value="Genomic_DNA"/>
</dbReference>
<dbReference type="AlphaFoldDB" id="A0A8S1VPC8"/>
<protein>
    <submittedName>
        <fullName evidence="1">Uncharacterized protein</fullName>
    </submittedName>
</protein>